<name>A0A432GCY9_9DELT</name>
<evidence type="ECO:0000313" key="1">
    <source>
        <dbReference type="EMBL" id="RTZ81096.1"/>
    </source>
</evidence>
<reference evidence="1 2" key="1">
    <citation type="submission" date="2018-06" db="EMBL/GenBank/DDBJ databases">
        <title>Combined omics and stable isotope probing to characterize newly discovered Mariana Back-Arc vent microbial communities.</title>
        <authorList>
            <person name="Trembath-Reichert E."/>
            <person name="Huber J.A."/>
        </authorList>
    </citation>
    <scope>NUCLEOTIDE SEQUENCE [LARGE SCALE GENOMIC DNA]</scope>
    <source>
        <strain evidence="1">MAG 63_1</strain>
    </source>
</reference>
<accession>A0A432GCY9</accession>
<evidence type="ECO:0000313" key="2">
    <source>
        <dbReference type="Proteomes" id="UP000286801"/>
    </source>
</evidence>
<protein>
    <submittedName>
        <fullName evidence="1">Uncharacterized protein</fullName>
    </submittedName>
</protein>
<sequence>MGQVGTGAYRAKLRGMKKMVIYRLQKFSTFAFLIMVSFSLLSGPGSSKVQAFDDASEIHHTYLNQENFLDIKSYQFHKLKEDEWFESPGGWRLAGGSMGLDLLYSHLEVRLPHALSDETTVFFRAWQEEFYEIKPFRYLVEVEWRPIEWAAFSLLGMPEYDKRKADQGASITLGKRPWNFLRFQQLFQDLFYNEKNFYDNSYYSPHPMENNLEGSFNWKNWRARFSYVLDKPFKQVFPKQSLTFTYNGKDSSAVLDYHYGHQRIAGLSWRSFDIRKRRETTQSTETASPDNREQQLLYSSADFYWLHPLSTTMHGTLGLREDHFRNYFRQLDLDYDSYDFHLWTLQLYGILRHQTATDRFWEYGLYVGDTDKVTDYLNAARTDKTRRKHEAKLRVSKEFRYLSNNSALMFTTSWNIDDFFNDFWDGGNISYQRTF</sequence>
<dbReference type="Proteomes" id="UP000286801">
    <property type="component" value="Unassembled WGS sequence"/>
</dbReference>
<comment type="caution">
    <text evidence="1">The sequence shown here is derived from an EMBL/GenBank/DDBJ whole genome shotgun (WGS) entry which is preliminary data.</text>
</comment>
<dbReference type="AlphaFoldDB" id="A0A432GCY9"/>
<organism evidence="1 2">
    <name type="scientific">SAR324 cluster bacterium</name>
    <dbReference type="NCBI Taxonomy" id="2024889"/>
    <lineage>
        <taxon>Bacteria</taxon>
        <taxon>Deltaproteobacteria</taxon>
        <taxon>SAR324 cluster</taxon>
    </lineage>
</organism>
<gene>
    <name evidence="1" type="ORF">DSY97_01780</name>
</gene>
<dbReference type="EMBL" id="QNZL01000049">
    <property type="protein sequence ID" value="RTZ81096.1"/>
    <property type="molecule type" value="Genomic_DNA"/>
</dbReference>
<proteinExistence type="predicted"/>